<evidence type="ECO:0000313" key="1">
    <source>
        <dbReference type="EMBL" id="RXK80839.1"/>
    </source>
</evidence>
<dbReference type="OrthoDB" id="9807486at2"/>
<protein>
    <submittedName>
        <fullName evidence="1">YqgE/AlgH family protein</fullName>
    </submittedName>
</protein>
<comment type="caution">
    <text evidence="1">The sequence shown here is derived from an EMBL/GenBank/DDBJ whole genome shotgun (WGS) entry which is preliminary data.</text>
</comment>
<proteinExistence type="predicted"/>
<dbReference type="PANTHER" id="PTHR31984">
    <property type="entry name" value="TRANSPORTER, PUTATIVE (DUF179)-RELATED"/>
    <property type="match status" value="1"/>
</dbReference>
<dbReference type="Pfam" id="PF02622">
    <property type="entry name" value="DUF179"/>
    <property type="match status" value="1"/>
</dbReference>
<reference evidence="1 2" key="1">
    <citation type="submission" date="2019-01" db="EMBL/GenBank/DDBJ databases">
        <title>Filimonas sp. strain TTM-71.</title>
        <authorList>
            <person name="Chen W.-M."/>
        </authorList>
    </citation>
    <scope>NUCLEOTIDE SEQUENCE [LARGE SCALE GENOMIC DNA]</scope>
    <source>
        <strain evidence="1 2">TTM-71</strain>
    </source>
</reference>
<evidence type="ECO:0000313" key="2">
    <source>
        <dbReference type="Proteomes" id="UP000290545"/>
    </source>
</evidence>
<dbReference type="Gene3D" id="3.40.1740.10">
    <property type="entry name" value="VC0467-like"/>
    <property type="match status" value="1"/>
</dbReference>
<dbReference type="PANTHER" id="PTHR31984:SF17">
    <property type="entry name" value="TRANSCRIPTIONAL REGULATOR"/>
    <property type="match status" value="1"/>
</dbReference>
<dbReference type="Proteomes" id="UP000290545">
    <property type="component" value="Unassembled WGS sequence"/>
</dbReference>
<gene>
    <name evidence="1" type="ORF">ESB13_22045</name>
</gene>
<dbReference type="InterPro" id="IPR003774">
    <property type="entry name" value="AlgH-like"/>
</dbReference>
<dbReference type="AlphaFoldDB" id="A0A4Q1D1H7"/>
<name>A0A4Q1D1H7_9BACT</name>
<organism evidence="1 2">
    <name type="scientific">Filimonas effusa</name>
    <dbReference type="NCBI Taxonomy" id="2508721"/>
    <lineage>
        <taxon>Bacteria</taxon>
        <taxon>Pseudomonadati</taxon>
        <taxon>Bacteroidota</taxon>
        <taxon>Chitinophagia</taxon>
        <taxon>Chitinophagales</taxon>
        <taxon>Chitinophagaceae</taxon>
        <taxon>Filimonas</taxon>
    </lineage>
</organism>
<sequence>MNAGTFLRSTQLLEGDFFENTIIFITEYNEKGAMGFVVNRLFPRSLNELQAFNKCLPFPLYEGGPADQEHLFFIHRRPDLVADGVPVAGNIFIGGNFQQAVTHINNGTITEKDVRIFIGYCGWDKGELEAEIKEGSWLASENEELFR</sequence>
<keyword evidence="2" id="KW-1185">Reference proteome</keyword>
<dbReference type="RefSeq" id="WP_129005933.1">
    <property type="nucleotide sequence ID" value="NZ_SDHZ01000005.1"/>
</dbReference>
<accession>A0A4Q1D1H7</accession>
<dbReference type="SUPFAM" id="SSF143456">
    <property type="entry name" value="VC0467-like"/>
    <property type="match status" value="1"/>
</dbReference>
<dbReference type="EMBL" id="SDHZ01000005">
    <property type="protein sequence ID" value="RXK80839.1"/>
    <property type="molecule type" value="Genomic_DNA"/>
</dbReference>